<comment type="caution">
    <text evidence="2">The sequence shown here is derived from an EMBL/GenBank/DDBJ whole genome shotgun (WGS) entry which is preliminary data.</text>
</comment>
<gene>
    <name evidence="2" type="ORF">DPMN_085088</name>
</gene>
<feature type="region of interest" description="Disordered" evidence="1">
    <location>
        <begin position="70"/>
        <end position="100"/>
    </location>
</feature>
<evidence type="ECO:0000313" key="3">
    <source>
        <dbReference type="Proteomes" id="UP000828390"/>
    </source>
</evidence>
<proteinExistence type="predicted"/>
<sequence>MEDLEVLRDMSQQRTLCTPTAASLIAVPLYADSVDKSLRLSNESSKDDTTDGLSVGKNIMTNVHVESIIIHSSSSDSDAGRTPPPAPKKKKITQFFRRDK</sequence>
<evidence type="ECO:0000256" key="1">
    <source>
        <dbReference type="SAM" id="MobiDB-lite"/>
    </source>
</evidence>
<name>A0A9D4BJ42_DREPO</name>
<reference evidence="2" key="1">
    <citation type="journal article" date="2019" name="bioRxiv">
        <title>The Genome of the Zebra Mussel, Dreissena polymorpha: A Resource for Invasive Species Research.</title>
        <authorList>
            <person name="McCartney M.A."/>
            <person name="Auch B."/>
            <person name="Kono T."/>
            <person name="Mallez S."/>
            <person name="Zhang Y."/>
            <person name="Obille A."/>
            <person name="Becker A."/>
            <person name="Abrahante J.E."/>
            <person name="Garbe J."/>
            <person name="Badalamenti J.P."/>
            <person name="Herman A."/>
            <person name="Mangelson H."/>
            <person name="Liachko I."/>
            <person name="Sullivan S."/>
            <person name="Sone E.D."/>
            <person name="Koren S."/>
            <person name="Silverstein K.A.T."/>
            <person name="Beckman K.B."/>
            <person name="Gohl D.M."/>
        </authorList>
    </citation>
    <scope>NUCLEOTIDE SEQUENCE</scope>
    <source>
        <strain evidence="2">Duluth1</strain>
        <tissue evidence="2">Whole animal</tissue>
    </source>
</reference>
<dbReference type="EMBL" id="JAIWYP010000016">
    <property type="protein sequence ID" value="KAH3697585.1"/>
    <property type="molecule type" value="Genomic_DNA"/>
</dbReference>
<accession>A0A9D4BJ42</accession>
<dbReference type="Proteomes" id="UP000828390">
    <property type="component" value="Unassembled WGS sequence"/>
</dbReference>
<dbReference type="AlphaFoldDB" id="A0A9D4BJ42"/>
<organism evidence="2 3">
    <name type="scientific">Dreissena polymorpha</name>
    <name type="common">Zebra mussel</name>
    <name type="synonym">Mytilus polymorpha</name>
    <dbReference type="NCBI Taxonomy" id="45954"/>
    <lineage>
        <taxon>Eukaryota</taxon>
        <taxon>Metazoa</taxon>
        <taxon>Spiralia</taxon>
        <taxon>Lophotrochozoa</taxon>
        <taxon>Mollusca</taxon>
        <taxon>Bivalvia</taxon>
        <taxon>Autobranchia</taxon>
        <taxon>Heteroconchia</taxon>
        <taxon>Euheterodonta</taxon>
        <taxon>Imparidentia</taxon>
        <taxon>Neoheterodontei</taxon>
        <taxon>Myida</taxon>
        <taxon>Dreissenoidea</taxon>
        <taxon>Dreissenidae</taxon>
        <taxon>Dreissena</taxon>
    </lineage>
</organism>
<evidence type="ECO:0000313" key="2">
    <source>
        <dbReference type="EMBL" id="KAH3697585.1"/>
    </source>
</evidence>
<protein>
    <submittedName>
        <fullName evidence="2">Uncharacterized protein</fullName>
    </submittedName>
</protein>
<reference evidence="2" key="2">
    <citation type="submission" date="2020-11" db="EMBL/GenBank/DDBJ databases">
        <authorList>
            <person name="McCartney M.A."/>
            <person name="Auch B."/>
            <person name="Kono T."/>
            <person name="Mallez S."/>
            <person name="Becker A."/>
            <person name="Gohl D.M."/>
            <person name="Silverstein K.A.T."/>
            <person name="Koren S."/>
            <person name="Bechman K.B."/>
            <person name="Herman A."/>
            <person name="Abrahante J.E."/>
            <person name="Garbe J."/>
        </authorList>
    </citation>
    <scope>NUCLEOTIDE SEQUENCE</scope>
    <source>
        <strain evidence="2">Duluth1</strain>
        <tissue evidence="2">Whole animal</tissue>
    </source>
</reference>
<keyword evidence="3" id="KW-1185">Reference proteome</keyword>